<gene>
    <name evidence="1" type="ORF">GCM10011374_35650</name>
</gene>
<keyword evidence="2" id="KW-1185">Reference proteome</keyword>
<dbReference type="EMBL" id="BMEQ01000029">
    <property type="protein sequence ID" value="GGG68190.1"/>
    <property type="molecule type" value="Genomic_DNA"/>
</dbReference>
<dbReference type="Proteomes" id="UP000638848">
    <property type="component" value="Unassembled WGS sequence"/>
</dbReference>
<evidence type="ECO:0000313" key="1">
    <source>
        <dbReference type="EMBL" id="GGG68190.1"/>
    </source>
</evidence>
<protein>
    <submittedName>
        <fullName evidence="1">Uncharacterized protein</fullName>
    </submittedName>
</protein>
<accession>A0A917H5K6</accession>
<proteinExistence type="predicted"/>
<evidence type="ECO:0000313" key="2">
    <source>
        <dbReference type="Proteomes" id="UP000638848"/>
    </source>
</evidence>
<dbReference type="RefSeq" id="WP_188539672.1">
    <property type="nucleotide sequence ID" value="NZ_BMEQ01000029.1"/>
</dbReference>
<reference evidence="1" key="1">
    <citation type="journal article" date="2014" name="Int. J. Syst. Evol. Microbiol.">
        <title>Complete genome sequence of Corynebacterium casei LMG S-19264T (=DSM 44701T), isolated from a smear-ripened cheese.</title>
        <authorList>
            <consortium name="US DOE Joint Genome Institute (JGI-PGF)"/>
            <person name="Walter F."/>
            <person name="Albersmeier A."/>
            <person name="Kalinowski J."/>
            <person name="Ruckert C."/>
        </authorList>
    </citation>
    <scope>NUCLEOTIDE SEQUENCE</scope>
    <source>
        <strain evidence="1">CGMCC 1.12187</strain>
    </source>
</reference>
<dbReference type="AlphaFoldDB" id="A0A917H5K6"/>
<reference evidence="1" key="2">
    <citation type="submission" date="2020-09" db="EMBL/GenBank/DDBJ databases">
        <authorList>
            <person name="Sun Q."/>
            <person name="Zhou Y."/>
        </authorList>
    </citation>
    <scope>NUCLEOTIDE SEQUENCE</scope>
    <source>
        <strain evidence="1">CGMCC 1.12187</strain>
    </source>
</reference>
<name>A0A917H5K6_9MICC</name>
<organism evidence="1 2">
    <name type="scientific">Kocuria dechangensis</name>
    <dbReference type="NCBI Taxonomy" id="1176249"/>
    <lineage>
        <taxon>Bacteria</taxon>
        <taxon>Bacillati</taxon>
        <taxon>Actinomycetota</taxon>
        <taxon>Actinomycetes</taxon>
        <taxon>Micrococcales</taxon>
        <taxon>Micrococcaceae</taxon>
        <taxon>Kocuria</taxon>
    </lineage>
</organism>
<comment type="caution">
    <text evidence="1">The sequence shown here is derived from an EMBL/GenBank/DDBJ whole genome shotgun (WGS) entry which is preliminary data.</text>
</comment>
<sequence length="191" mass="21245">MAGTSESYRFPRGDTPHQWKLGTWAEATVPKLKDIASHYGHYITYGELAEHLFETTGVRTDQRLDFWIKDVLGMVLDYCDAMNYPALPALVVQKKSGMVGPGFSAWLPKIGMSATQEPRVLEGVAAEERLKCYKRFGADVPPDAKAKPTREYEALLDKEDRAAGRGTPQPEAMCPTCFRVLPLSGQCDECD</sequence>